<protein>
    <submittedName>
        <fullName evidence="3">Predicted protein</fullName>
    </submittedName>
</protein>
<organism evidence="3">
    <name type="scientific">Hordeum vulgare subsp. vulgare</name>
    <name type="common">Domesticated barley</name>
    <dbReference type="NCBI Taxonomy" id="112509"/>
    <lineage>
        <taxon>Eukaryota</taxon>
        <taxon>Viridiplantae</taxon>
        <taxon>Streptophyta</taxon>
        <taxon>Embryophyta</taxon>
        <taxon>Tracheophyta</taxon>
        <taxon>Spermatophyta</taxon>
        <taxon>Magnoliopsida</taxon>
        <taxon>Liliopsida</taxon>
        <taxon>Poales</taxon>
        <taxon>Poaceae</taxon>
        <taxon>BOP clade</taxon>
        <taxon>Pooideae</taxon>
        <taxon>Triticodae</taxon>
        <taxon>Triticeae</taxon>
        <taxon>Hordeinae</taxon>
        <taxon>Hordeum</taxon>
    </lineage>
</organism>
<evidence type="ECO:0000313" key="3">
    <source>
        <dbReference type="EMBL" id="BAK02668.1"/>
    </source>
</evidence>
<feature type="chain" id="PRO_5003281699" evidence="2">
    <location>
        <begin position="22"/>
        <end position="704"/>
    </location>
</feature>
<dbReference type="AlphaFoldDB" id="F2E5P6"/>
<evidence type="ECO:0000256" key="2">
    <source>
        <dbReference type="SAM" id="SignalP"/>
    </source>
</evidence>
<feature type="region of interest" description="Disordered" evidence="1">
    <location>
        <begin position="650"/>
        <end position="679"/>
    </location>
</feature>
<name>F2E5P6_HORVV</name>
<dbReference type="EMBL" id="AK371470">
    <property type="protein sequence ID" value="BAK02668.1"/>
    <property type="molecule type" value="mRNA"/>
</dbReference>
<keyword evidence="2" id="KW-0732">Signal</keyword>
<accession>F2E5P6</accession>
<reference evidence="3" key="1">
    <citation type="journal article" date="2011" name="Plant Physiol.">
        <title>Comprehensive sequence analysis of 24,783 barley full-length cDNAs derived from 12 clone libraries.</title>
        <authorList>
            <person name="Matsumoto T."/>
            <person name="Tanaka T."/>
            <person name="Sakai H."/>
            <person name="Amano N."/>
            <person name="Kanamori H."/>
            <person name="Kurita K."/>
            <person name="Kikuta A."/>
            <person name="Kamiya K."/>
            <person name="Yamamoto M."/>
            <person name="Ikawa H."/>
            <person name="Fujii N."/>
            <person name="Hori K."/>
            <person name="Itoh T."/>
            <person name="Sato K."/>
        </authorList>
    </citation>
    <scope>NUCLEOTIDE SEQUENCE</scope>
    <source>
        <tissue evidence="3">Shoot and root</tissue>
    </source>
</reference>
<feature type="compositionally biased region" description="Gly residues" evidence="1">
    <location>
        <begin position="664"/>
        <end position="676"/>
    </location>
</feature>
<feature type="signal peptide" evidence="2">
    <location>
        <begin position="1"/>
        <end position="21"/>
    </location>
</feature>
<evidence type="ECO:0000256" key="1">
    <source>
        <dbReference type="SAM" id="MobiDB-lite"/>
    </source>
</evidence>
<sequence>MRHQVSSLLLLLFVSLSVQNGIWNELFTMDCNGGIHIASSSGFAMHVQTQLLNISTYLATESIKSAVNCKCPIGNSITEADFERNFAPTAGAALYVFQGDQQVAPPSCITNNFERGASTIDFMEMELPSSCSLAGWESGSPCYAQYNVPSLSLQLQLAIDRCPSSYLPYISATCAGAGCSTLLQPCNTDSDCGTLQCHNLRSESQVDFFTDIFTTLQDMYLYDDDDTYPGCYPVSSVVNYVAQYVYSLYSTTTAPAFGDWKVCGLDPYNTTNIENDFDSCTTETTDINTACAISDEYYDVSCTNLQSWTGILSDGSSSVAANRKDGTFFFPTPLALPAADLPTDGALPIIGGTCDGIYSFMGQQNYGLTFKFDTRNMVNAFGTFVSNVESCRTGNTLNADQLRSLFGMWSLDFWLYGLAAPEQPSLTTRSTFQDIFDFDADDGKEDSEGIAFGRLEMPSTCTLEYLQANGQCSLKWSGLGDLLTLDITIRLRLRTCGQNAAPEFYVECEGTDCQHLINPTLCDTNADCPTSLICKPLSTADGDDDNWLVNGYNPLGLLLWGVSDTPTTCPQNYLEEIPAGNTCPGATPSSWYSFLQNTISVLSGNTPTKTLSATGVNMCLFDYDNLDVHGWIKASVTNDGKNVVLKGLTEWDNPFPNGPSPSSNGGGPNGSNGGTTGTTAGSSSAASVVSVSVFAVFVALSVFI</sequence>
<proteinExistence type="evidence at transcript level"/>